<organism evidence="1 2">
    <name type="scientific">Balaenoptera musculus</name>
    <name type="common">Blue whale</name>
    <dbReference type="NCBI Taxonomy" id="9771"/>
    <lineage>
        <taxon>Eukaryota</taxon>
        <taxon>Metazoa</taxon>
        <taxon>Chordata</taxon>
        <taxon>Craniata</taxon>
        <taxon>Vertebrata</taxon>
        <taxon>Euteleostomi</taxon>
        <taxon>Mammalia</taxon>
        <taxon>Eutheria</taxon>
        <taxon>Laurasiatheria</taxon>
        <taxon>Artiodactyla</taxon>
        <taxon>Whippomorpha</taxon>
        <taxon>Cetacea</taxon>
        <taxon>Mysticeti</taxon>
        <taxon>Balaenopteridae</taxon>
        <taxon>Balaenoptera</taxon>
    </lineage>
</organism>
<keyword evidence="2" id="KW-0808">Transferase</keyword>
<keyword evidence="2" id="KW-0418">Kinase</keyword>
<accession>A0A8B8V1W1</accession>
<sequence>MSYKPNLTAHMPAASLNAGLRQPAAVSAGRCGHEWDSGPFRRLSPGPQTPPSEHRDILYSLMTTWTPFWVCVLPATELELENSLLRASPHPMQETLF</sequence>
<dbReference type="AlphaFoldDB" id="A0A8B8V1W1"/>
<evidence type="ECO:0000313" key="2">
    <source>
        <dbReference type="RefSeq" id="XP_036678781.1"/>
    </source>
</evidence>
<dbReference type="Proteomes" id="UP000694857">
    <property type="component" value="Chromosome 14"/>
</dbReference>
<name>A0A8B8V1W1_BALMU</name>
<dbReference type="CTD" id="8099"/>
<protein>
    <submittedName>
        <fullName evidence="2">Cyclin-dependent kinase 2-associated protein 1 isoform X3</fullName>
    </submittedName>
</protein>
<dbReference type="GeneID" id="118879820"/>
<keyword evidence="1" id="KW-1185">Reference proteome</keyword>
<evidence type="ECO:0000313" key="1">
    <source>
        <dbReference type="Proteomes" id="UP000694857"/>
    </source>
</evidence>
<gene>
    <name evidence="2" type="primary">CDK2AP1</name>
</gene>
<dbReference type="RefSeq" id="XP_036678781.1">
    <property type="nucleotide sequence ID" value="XM_036822886.1"/>
</dbReference>
<proteinExistence type="predicted"/>
<reference evidence="2" key="1">
    <citation type="submission" date="2025-08" db="UniProtKB">
        <authorList>
            <consortium name="RefSeq"/>
        </authorList>
    </citation>
    <scope>IDENTIFICATION</scope>
    <source>
        <tissue evidence="2">Epidermis and Blubber</tissue>
    </source>
</reference>
<dbReference type="GO" id="GO:0016301">
    <property type="term" value="F:kinase activity"/>
    <property type="evidence" value="ECO:0007669"/>
    <property type="project" value="UniProtKB-KW"/>
</dbReference>